<dbReference type="Gene3D" id="3.30.530.80">
    <property type="match status" value="1"/>
</dbReference>
<reference evidence="3 4" key="1">
    <citation type="submission" date="2023-09" db="EMBL/GenBank/DDBJ databases">
        <authorList>
            <person name="Rey-Velasco X."/>
        </authorList>
    </citation>
    <scope>NUCLEOTIDE SEQUENCE [LARGE SCALE GENOMIC DNA]</scope>
    <source>
        <strain evidence="3 4">F225</strain>
    </source>
</reference>
<gene>
    <name evidence="3" type="ORF">RM541_15800</name>
</gene>
<dbReference type="PROSITE" id="PS51257">
    <property type="entry name" value="PROKAR_LIPOPROTEIN"/>
    <property type="match status" value="1"/>
</dbReference>
<feature type="chain" id="PRO_5046118086" evidence="1">
    <location>
        <begin position="18"/>
        <end position="155"/>
    </location>
</feature>
<comment type="caution">
    <text evidence="3">The sequence shown here is derived from an EMBL/GenBank/DDBJ whole genome shotgun (WGS) entry which is preliminary data.</text>
</comment>
<keyword evidence="1" id="KW-0732">Signal</keyword>
<evidence type="ECO:0000256" key="1">
    <source>
        <dbReference type="SAM" id="SignalP"/>
    </source>
</evidence>
<dbReference type="EMBL" id="JAVRHN010000015">
    <property type="protein sequence ID" value="MDT0687829.1"/>
    <property type="molecule type" value="Genomic_DNA"/>
</dbReference>
<organism evidence="3 4">
    <name type="scientific">Autumnicola psychrophila</name>
    <dbReference type="NCBI Taxonomy" id="3075592"/>
    <lineage>
        <taxon>Bacteria</taxon>
        <taxon>Pseudomonadati</taxon>
        <taxon>Bacteroidota</taxon>
        <taxon>Flavobacteriia</taxon>
        <taxon>Flavobacteriales</taxon>
        <taxon>Flavobacteriaceae</taxon>
        <taxon>Autumnicola</taxon>
    </lineage>
</organism>
<keyword evidence="4" id="KW-1185">Reference proteome</keyword>
<evidence type="ECO:0000313" key="3">
    <source>
        <dbReference type="EMBL" id="MDT0687829.1"/>
    </source>
</evidence>
<dbReference type="RefSeq" id="WP_311501102.1">
    <property type="nucleotide sequence ID" value="NZ_JAVRHN010000015.1"/>
</dbReference>
<dbReference type="InterPro" id="IPR027823">
    <property type="entry name" value="DUF4468"/>
</dbReference>
<feature type="signal peptide" evidence="1">
    <location>
        <begin position="1"/>
        <end position="17"/>
    </location>
</feature>
<proteinExistence type="predicted"/>
<dbReference type="Pfam" id="PF14730">
    <property type="entry name" value="DUF4468"/>
    <property type="match status" value="1"/>
</dbReference>
<feature type="domain" description="DUF4468" evidence="2">
    <location>
        <begin position="37"/>
        <end position="83"/>
    </location>
</feature>
<protein>
    <submittedName>
        <fullName evidence="3">DUF4468 domain-containing protein</fullName>
    </submittedName>
</protein>
<evidence type="ECO:0000313" key="4">
    <source>
        <dbReference type="Proteomes" id="UP001253848"/>
    </source>
</evidence>
<sequence>MKKLLLLLLLTTLISCGGYESTAVSIEPVEKVFQLDQDKSDLYIKANQWMVENFGSAEEVIQFSDKESGVVTGKYLIGETFRKEGYAVRPVYAIIKAQVKDGAAKLSIDPEEYIYTTGFGHAPQYVITESDVRNSIEQLMSSFEIYMNQEIDTDW</sequence>
<dbReference type="Proteomes" id="UP001253848">
    <property type="component" value="Unassembled WGS sequence"/>
</dbReference>
<name>A0ABU3DVT4_9FLAO</name>
<accession>A0ABU3DVT4</accession>
<evidence type="ECO:0000259" key="2">
    <source>
        <dbReference type="Pfam" id="PF14730"/>
    </source>
</evidence>